<sequence length="83" mass="9009">MAVAKWRPLATEWDARKTSVSWSFGRFIGLIESLQSLSAVAVGNSLWGMWRVLHGDGVALRNPLGMGRRAASILLDADLGSKV</sequence>
<reference evidence="1 2" key="1">
    <citation type="journal article" date="2016" name="Int. J. Syst. Evol. Microbiol.">
        <title>Ensifer glycinis sp. nov., an novel rhizobial species associated with Glycine spp.</title>
        <authorList>
            <person name="Yan H."/>
            <person name="Yan J."/>
            <person name="Sui X.H."/>
            <person name="Wang E.T."/>
            <person name="Chen W.X."/>
            <person name="Zhang X.X."/>
            <person name="Chen W.F."/>
        </authorList>
    </citation>
    <scope>NUCLEOTIDE SEQUENCE [LARGE SCALE GENOMIC DNA]</scope>
    <source>
        <strain evidence="1 2">CCBAU 23380</strain>
    </source>
</reference>
<dbReference type="Proteomes" id="UP000094025">
    <property type="component" value="Unassembled WGS sequence"/>
</dbReference>
<dbReference type="EMBL" id="LPUX01000055">
    <property type="protein sequence ID" value="OAP40013.1"/>
    <property type="molecule type" value="Genomic_DNA"/>
</dbReference>
<comment type="caution">
    <text evidence="1">The sequence shown here is derived from an EMBL/GenBank/DDBJ whole genome shotgun (WGS) entry which is preliminary data.</text>
</comment>
<organism evidence="1 2">
    <name type="scientific">Sinorhizobium glycinis</name>
    <dbReference type="NCBI Taxonomy" id="1472378"/>
    <lineage>
        <taxon>Bacteria</taxon>
        <taxon>Pseudomonadati</taxon>
        <taxon>Pseudomonadota</taxon>
        <taxon>Alphaproteobacteria</taxon>
        <taxon>Hyphomicrobiales</taxon>
        <taxon>Rhizobiaceae</taxon>
        <taxon>Sinorhizobium/Ensifer group</taxon>
        <taxon>Sinorhizobium</taxon>
    </lineage>
</organism>
<gene>
    <name evidence="1" type="ORF">AU381_10770</name>
</gene>
<evidence type="ECO:0000313" key="2">
    <source>
        <dbReference type="Proteomes" id="UP000094025"/>
    </source>
</evidence>
<dbReference type="RefSeq" id="WP_064242151.1">
    <property type="nucleotide sequence ID" value="NZ_LPUX01000055.1"/>
</dbReference>
<protein>
    <submittedName>
        <fullName evidence="1">Uncharacterized protein</fullName>
    </submittedName>
</protein>
<keyword evidence="2" id="KW-1185">Reference proteome</keyword>
<proteinExistence type="predicted"/>
<name>A0A178XZ40_9HYPH</name>
<accession>A0A178XZ40</accession>
<evidence type="ECO:0000313" key="1">
    <source>
        <dbReference type="EMBL" id="OAP40013.1"/>
    </source>
</evidence>
<dbReference type="AlphaFoldDB" id="A0A178XZ40"/>